<gene>
    <name evidence="1" type="ORF">G5C65_24020</name>
</gene>
<proteinExistence type="predicted"/>
<evidence type="ECO:0008006" key="3">
    <source>
        <dbReference type="Google" id="ProtNLM"/>
    </source>
</evidence>
<reference evidence="1 2" key="1">
    <citation type="submission" date="2020-02" db="EMBL/GenBank/DDBJ databases">
        <title>Whole-genome analyses of novel actinobacteria.</title>
        <authorList>
            <person name="Sahin N."/>
            <person name="Tatar D."/>
        </authorList>
    </citation>
    <scope>NUCLEOTIDE SEQUENCE [LARGE SCALE GENOMIC DNA]</scope>
    <source>
        <strain evidence="1 2">SB3404</strain>
    </source>
</reference>
<dbReference type="Gene3D" id="1.25.40.10">
    <property type="entry name" value="Tetratricopeptide repeat domain"/>
    <property type="match status" value="1"/>
</dbReference>
<comment type="caution">
    <text evidence="1">The sequence shown here is derived from an EMBL/GenBank/DDBJ whole genome shotgun (WGS) entry which is preliminary data.</text>
</comment>
<evidence type="ECO:0000313" key="1">
    <source>
        <dbReference type="EMBL" id="NGO71363.1"/>
    </source>
</evidence>
<sequence length="284" mass="31152">MTRLFAQASEKHGAGHVHPTLTDYLHRTVTGWLHAPASDAIHRELLVSAAQLATLLGLMSADSGADGLAQHWYRTAAHLAADADDTVTFAITLRAMSAHAHELGHHARAVHHLAERAVDATRHTSPAVRTYTQAHFAVMQAHDDRRSALAALTTAERLYGRVQAAPGPFTAYPLGTLHYQRAQTLSTLGDRQGAIAALSASLRHRTPTERLATALTRARLSETLLAHGHLEAATPHWQAFLDTYSLLHSVRATRRLSTMRQLLRPHSRHHTVAHLLIQVGPDRY</sequence>
<dbReference type="RefSeq" id="WP_165301001.1">
    <property type="nucleotide sequence ID" value="NZ_JAAKZZ010000293.1"/>
</dbReference>
<dbReference type="InterPro" id="IPR011990">
    <property type="entry name" value="TPR-like_helical_dom_sf"/>
</dbReference>
<accession>A0A6G4X280</accession>
<dbReference type="AlphaFoldDB" id="A0A6G4X280"/>
<dbReference type="EMBL" id="JAAKZZ010000293">
    <property type="protein sequence ID" value="NGO71363.1"/>
    <property type="molecule type" value="Genomic_DNA"/>
</dbReference>
<organism evidence="1 2">
    <name type="scientific">Streptomyces boncukensis</name>
    <dbReference type="NCBI Taxonomy" id="2711219"/>
    <lineage>
        <taxon>Bacteria</taxon>
        <taxon>Bacillati</taxon>
        <taxon>Actinomycetota</taxon>
        <taxon>Actinomycetes</taxon>
        <taxon>Kitasatosporales</taxon>
        <taxon>Streptomycetaceae</taxon>
        <taxon>Streptomyces</taxon>
    </lineage>
</organism>
<name>A0A6G4X280_9ACTN</name>
<keyword evidence="2" id="KW-1185">Reference proteome</keyword>
<protein>
    <recommendedName>
        <fullName evidence="3">Transcriptional regulator</fullName>
    </recommendedName>
</protein>
<dbReference type="Proteomes" id="UP000477722">
    <property type="component" value="Unassembled WGS sequence"/>
</dbReference>
<evidence type="ECO:0000313" key="2">
    <source>
        <dbReference type="Proteomes" id="UP000477722"/>
    </source>
</evidence>